<keyword evidence="5" id="KW-0441">Lipid A biosynthesis</keyword>
<evidence type="ECO:0000256" key="2">
    <source>
        <dbReference type="ARBA" id="ARBA00012687"/>
    </source>
</evidence>
<evidence type="ECO:0000313" key="10">
    <source>
        <dbReference type="EMBL" id="BCL60811.1"/>
    </source>
</evidence>
<evidence type="ECO:0000256" key="7">
    <source>
        <dbReference type="ARBA" id="ARBA00022679"/>
    </source>
</evidence>
<dbReference type="InterPro" id="IPR003835">
    <property type="entry name" value="Glyco_trans_19"/>
</dbReference>
<keyword evidence="8" id="KW-0443">Lipid metabolism</keyword>
<dbReference type="PANTHER" id="PTHR30372">
    <property type="entry name" value="LIPID-A-DISACCHARIDE SYNTHASE"/>
    <property type="match status" value="1"/>
</dbReference>
<gene>
    <name evidence="10" type="ORF">DGMP_15040</name>
</gene>
<keyword evidence="6" id="KW-0328">Glycosyltransferase</keyword>
<dbReference type="Proteomes" id="UP000826725">
    <property type="component" value="Chromosome"/>
</dbReference>
<dbReference type="Pfam" id="PF02684">
    <property type="entry name" value="LpxB"/>
    <property type="match status" value="1"/>
</dbReference>
<keyword evidence="7" id="KW-0808">Transferase</keyword>
<accession>A0A8D5FHP3</accession>
<dbReference type="PANTHER" id="PTHR30372:SF4">
    <property type="entry name" value="LIPID-A-DISACCHARIDE SYNTHASE, MITOCHONDRIAL-RELATED"/>
    <property type="match status" value="1"/>
</dbReference>
<reference evidence="10" key="1">
    <citation type="submission" date="2020-09" db="EMBL/GenBank/DDBJ databases">
        <title>Desulfogranum mesoprofundum gen. nov., sp. nov., a novel mesophilic, sulfate-reducing chemolithoautotroph isolated from a deep-sea hydrothermal vent chimney in the Suiyo Seamount.</title>
        <authorList>
            <person name="Hashimoto Y."/>
            <person name="Nakagawa S."/>
        </authorList>
    </citation>
    <scope>NUCLEOTIDE SEQUENCE</scope>
    <source>
        <strain evidence="10">KT2</strain>
    </source>
</reference>
<evidence type="ECO:0000256" key="9">
    <source>
        <dbReference type="ARBA" id="ARBA00048975"/>
    </source>
</evidence>
<comment type="function">
    <text evidence="1">Condensation of UDP-2,3-diacylglucosamine and 2,3-diacylglucosamine-1-phosphate to form lipid A disaccharide, a precursor of lipid A, a phosphorylated glycolipid that anchors the lipopolysaccharide to the outer membrane of the cell.</text>
</comment>
<dbReference type="AlphaFoldDB" id="A0A8D5FHP3"/>
<dbReference type="GO" id="GO:0016020">
    <property type="term" value="C:membrane"/>
    <property type="evidence" value="ECO:0007669"/>
    <property type="project" value="GOC"/>
</dbReference>
<keyword evidence="11" id="KW-1185">Reference proteome</keyword>
<evidence type="ECO:0000313" key="11">
    <source>
        <dbReference type="Proteomes" id="UP000826725"/>
    </source>
</evidence>
<evidence type="ECO:0000256" key="6">
    <source>
        <dbReference type="ARBA" id="ARBA00022676"/>
    </source>
</evidence>
<evidence type="ECO:0000256" key="1">
    <source>
        <dbReference type="ARBA" id="ARBA00002056"/>
    </source>
</evidence>
<evidence type="ECO:0000256" key="5">
    <source>
        <dbReference type="ARBA" id="ARBA00022556"/>
    </source>
</evidence>
<proteinExistence type="predicted"/>
<protein>
    <recommendedName>
        <fullName evidence="3">Lipid-A-disaccharide synthase</fullName>
        <ecNumber evidence="2">2.4.1.182</ecNumber>
    </recommendedName>
</protein>
<dbReference type="RefSeq" id="WP_268907529.1">
    <property type="nucleotide sequence ID" value="NZ_AP024086.1"/>
</dbReference>
<dbReference type="EC" id="2.4.1.182" evidence="2"/>
<dbReference type="GO" id="GO:0009245">
    <property type="term" value="P:lipid A biosynthetic process"/>
    <property type="evidence" value="ECO:0007669"/>
    <property type="project" value="UniProtKB-KW"/>
</dbReference>
<evidence type="ECO:0000256" key="4">
    <source>
        <dbReference type="ARBA" id="ARBA00022516"/>
    </source>
</evidence>
<evidence type="ECO:0000256" key="8">
    <source>
        <dbReference type="ARBA" id="ARBA00023098"/>
    </source>
</evidence>
<dbReference type="KEGG" id="dbk:DGMP_15040"/>
<dbReference type="EMBL" id="AP024086">
    <property type="protein sequence ID" value="BCL60811.1"/>
    <property type="molecule type" value="Genomic_DNA"/>
</dbReference>
<sequence>MRSLLPVFLEAAEIITANLREQPPVFLVPLASTLSENDLDEAGLSRYRAVLDIRVVAEDNYNLMNSCQAVVAASGTVTLELAILSTPMVIAYKLSKITYMLAKFLVKLEYFSLVNLIAGKKVVTELLQDEVKAATIAEQLLLLVGETEERKEVLQSLEEVRKKLGGAGASEKAADLVFEILGEKTLNG</sequence>
<keyword evidence="4" id="KW-0444">Lipid biosynthesis</keyword>
<dbReference type="GO" id="GO:0005543">
    <property type="term" value="F:phospholipid binding"/>
    <property type="evidence" value="ECO:0007669"/>
    <property type="project" value="TreeGrafter"/>
</dbReference>
<comment type="catalytic activity">
    <reaction evidence="9">
        <text>a lipid X + a UDP-2-N,3-O-bis[(3R)-3-hydroxyacyl]-alpha-D-glucosamine = a lipid A disaccharide + UDP + H(+)</text>
        <dbReference type="Rhea" id="RHEA:67828"/>
        <dbReference type="ChEBI" id="CHEBI:15378"/>
        <dbReference type="ChEBI" id="CHEBI:58223"/>
        <dbReference type="ChEBI" id="CHEBI:137748"/>
        <dbReference type="ChEBI" id="CHEBI:176338"/>
        <dbReference type="ChEBI" id="CHEBI:176343"/>
        <dbReference type="EC" id="2.4.1.182"/>
    </reaction>
</comment>
<name>A0A8D5FHP3_9BACT</name>
<evidence type="ECO:0000256" key="3">
    <source>
        <dbReference type="ARBA" id="ARBA00020902"/>
    </source>
</evidence>
<organism evidence="10 11">
    <name type="scientific">Desulfomarina profundi</name>
    <dbReference type="NCBI Taxonomy" id="2772557"/>
    <lineage>
        <taxon>Bacteria</taxon>
        <taxon>Pseudomonadati</taxon>
        <taxon>Thermodesulfobacteriota</taxon>
        <taxon>Desulfobulbia</taxon>
        <taxon>Desulfobulbales</taxon>
        <taxon>Desulfobulbaceae</taxon>
        <taxon>Desulfomarina</taxon>
    </lineage>
</organism>
<dbReference type="GO" id="GO:0008915">
    <property type="term" value="F:lipid-A-disaccharide synthase activity"/>
    <property type="evidence" value="ECO:0007669"/>
    <property type="project" value="UniProtKB-EC"/>
</dbReference>